<protein>
    <submittedName>
        <fullName evidence="2">Putative glycosyltransferase</fullName>
    </submittedName>
</protein>
<dbReference type="Pfam" id="PF13692">
    <property type="entry name" value="Glyco_trans_1_4"/>
    <property type="match status" value="1"/>
</dbReference>
<keyword evidence="2" id="KW-0808">Transferase</keyword>
<name>I0II32_PHYMF</name>
<gene>
    <name evidence="2" type="ordered locus">PSMK_27610</name>
</gene>
<proteinExistence type="predicted"/>
<dbReference type="OrthoDB" id="9806653at2"/>
<keyword evidence="3" id="KW-1185">Reference proteome</keyword>
<dbReference type="Proteomes" id="UP000007881">
    <property type="component" value="Chromosome"/>
</dbReference>
<feature type="domain" description="Glycosyltransferase subfamily 4-like N-terminal" evidence="1">
    <location>
        <begin position="16"/>
        <end position="188"/>
    </location>
</feature>
<dbReference type="AlphaFoldDB" id="I0II32"/>
<dbReference type="eggNOG" id="COG0438">
    <property type="taxonomic scope" value="Bacteria"/>
</dbReference>
<evidence type="ECO:0000313" key="3">
    <source>
        <dbReference type="Proteomes" id="UP000007881"/>
    </source>
</evidence>
<dbReference type="PANTHER" id="PTHR45947">
    <property type="entry name" value="SULFOQUINOVOSYL TRANSFERASE SQD2"/>
    <property type="match status" value="1"/>
</dbReference>
<dbReference type="KEGG" id="phm:PSMK_27610"/>
<dbReference type="Pfam" id="PF13439">
    <property type="entry name" value="Glyco_transf_4"/>
    <property type="match status" value="1"/>
</dbReference>
<evidence type="ECO:0000313" key="2">
    <source>
        <dbReference type="EMBL" id="BAM04920.1"/>
    </source>
</evidence>
<evidence type="ECO:0000259" key="1">
    <source>
        <dbReference type="Pfam" id="PF13439"/>
    </source>
</evidence>
<dbReference type="InterPro" id="IPR050194">
    <property type="entry name" value="Glycosyltransferase_grp1"/>
</dbReference>
<dbReference type="SUPFAM" id="SSF53756">
    <property type="entry name" value="UDP-Glycosyltransferase/glycogen phosphorylase"/>
    <property type="match status" value="1"/>
</dbReference>
<reference evidence="2 3" key="1">
    <citation type="submission" date="2012-02" db="EMBL/GenBank/DDBJ databases">
        <title>Complete genome sequence of Phycisphaera mikurensis NBRC 102666.</title>
        <authorList>
            <person name="Ankai A."/>
            <person name="Hosoyama A."/>
            <person name="Terui Y."/>
            <person name="Sekine M."/>
            <person name="Fukai R."/>
            <person name="Kato Y."/>
            <person name="Nakamura S."/>
            <person name="Yamada-Narita S."/>
            <person name="Kawakoshi A."/>
            <person name="Fukunaga Y."/>
            <person name="Yamazaki S."/>
            <person name="Fujita N."/>
        </authorList>
    </citation>
    <scope>NUCLEOTIDE SEQUENCE [LARGE SCALE GENOMIC DNA]</scope>
    <source>
        <strain evidence="3">NBRC 102666 / KCTC 22515 / FYK2301M01</strain>
    </source>
</reference>
<dbReference type="PANTHER" id="PTHR45947:SF3">
    <property type="entry name" value="SULFOQUINOVOSYL TRANSFERASE SQD2"/>
    <property type="match status" value="1"/>
</dbReference>
<accession>I0II32</accession>
<dbReference type="InterPro" id="IPR028098">
    <property type="entry name" value="Glyco_trans_4-like_N"/>
</dbReference>
<dbReference type="HOGENOM" id="CLU_009583_0_3_0"/>
<organism evidence="2 3">
    <name type="scientific">Phycisphaera mikurensis (strain NBRC 102666 / KCTC 22515 / FYK2301M01)</name>
    <dbReference type="NCBI Taxonomy" id="1142394"/>
    <lineage>
        <taxon>Bacteria</taxon>
        <taxon>Pseudomonadati</taxon>
        <taxon>Planctomycetota</taxon>
        <taxon>Phycisphaerae</taxon>
        <taxon>Phycisphaerales</taxon>
        <taxon>Phycisphaeraceae</taxon>
        <taxon>Phycisphaera</taxon>
    </lineage>
</organism>
<sequence length="393" mass="42022">MTDPLRILHVITRLIVGGAQMNTVLCAKAQAEAGHEVHIAHGPDEGPEGSLEAEAEAAGARLHLTPSLVRAVSPAADRRCLRDLKATVRGLKPDVVHTHSSKAGILGRAAAWAVRERDRPLILHTVHGLPWNDAMNPLKRRLYVALERWAARRCDHLIAITPAMVDAFVAAGVTTRERFTVIPSGVDLRPFLHGPTPEEARRALGLADGPWIGLVARLDRLKGHADLFRAWPAIRAAVPGARLLLVGDGPDAAEIRAAGEGLDGLRWLGRTETGDMPAVYRALDACVLPSHQEGQSRVLVEALAAGCPAVAYRVGGMPDVLDHGRAGTLVERGDTAGLAAAVIAVLRTDSRVEVSCEHGRAHVQRSYSVPAMTDALEALIQRRAAGRVKLPRA</sequence>
<dbReference type="Gene3D" id="3.40.50.2000">
    <property type="entry name" value="Glycogen Phosphorylase B"/>
    <property type="match status" value="2"/>
</dbReference>
<dbReference type="EMBL" id="AP012338">
    <property type="protein sequence ID" value="BAM04920.1"/>
    <property type="molecule type" value="Genomic_DNA"/>
</dbReference>
<dbReference type="CDD" id="cd03808">
    <property type="entry name" value="GT4_CapM-like"/>
    <property type="match status" value="1"/>
</dbReference>
<dbReference type="STRING" id="1142394.PSMK_27610"/>
<dbReference type="GO" id="GO:0016758">
    <property type="term" value="F:hexosyltransferase activity"/>
    <property type="evidence" value="ECO:0007669"/>
    <property type="project" value="TreeGrafter"/>
</dbReference>
<dbReference type="RefSeq" id="WP_014438130.1">
    <property type="nucleotide sequence ID" value="NC_017080.1"/>
</dbReference>